<evidence type="ECO:0000256" key="1">
    <source>
        <dbReference type="ARBA" id="ARBA00004613"/>
    </source>
</evidence>
<feature type="compositionally biased region" description="Gly residues" evidence="3">
    <location>
        <begin position="316"/>
        <end position="328"/>
    </location>
</feature>
<evidence type="ECO:0000313" key="5">
    <source>
        <dbReference type="EMBL" id="MFD1371211.1"/>
    </source>
</evidence>
<evidence type="ECO:0000256" key="4">
    <source>
        <dbReference type="SAM" id="SignalP"/>
    </source>
</evidence>
<feature type="region of interest" description="Disordered" evidence="3">
    <location>
        <begin position="316"/>
        <end position="346"/>
    </location>
</feature>
<dbReference type="Proteomes" id="UP001597183">
    <property type="component" value="Unassembled WGS sequence"/>
</dbReference>
<name>A0ABW4ALY1_9ACTN</name>
<gene>
    <name evidence="5" type="ORF">ACFQ5G_38275</name>
</gene>
<dbReference type="InterPro" id="IPR011049">
    <property type="entry name" value="Serralysin-like_metalloprot_C"/>
</dbReference>
<feature type="region of interest" description="Disordered" evidence="3">
    <location>
        <begin position="160"/>
        <end position="185"/>
    </location>
</feature>
<keyword evidence="4" id="KW-0732">Signal</keyword>
<dbReference type="SUPFAM" id="SSF51120">
    <property type="entry name" value="beta-Roll"/>
    <property type="match status" value="2"/>
</dbReference>
<evidence type="ECO:0000256" key="2">
    <source>
        <dbReference type="ARBA" id="ARBA00022525"/>
    </source>
</evidence>
<dbReference type="PROSITE" id="PS00330">
    <property type="entry name" value="HEMOLYSIN_CALCIUM"/>
    <property type="match status" value="3"/>
</dbReference>
<comment type="caution">
    <text evidence="5">The sequence shown here is derived from an EMBL/GenBank/DDBJ whole genome shotgun (WGS) entry which is preliminary data.</text>
</comment>
<reference evidence="6" key="1">
    <citation type="journal article" date="2019" name="Int. J. Syst. Evol. Microbiol.">
        <title>The Global Catalogue of Microorganisms (GCM) 10K type strain sequencing project: providing services to taxonomists for standard genome sequencing and annotation.</title>
        <authorList>
            <consortium name="The Broad Institute Genomics Platform"/>
            <consortium name="The Broad Institute Genome Sequencing Center for Infectious Disease"/>
            <person name="Wu L."/>
            <person name="Ma J."/>
        </authorList>
    </citation>
    <scope>NUCLEOTIDE SEQUENCE [LARGE SCALE GENOMIC DNA]</scope>
    <source>
        <strain evidence="6">CCM 7526</strain>
    </source>
</reference>
<dbReference type="PANTHER" id="PTHR38340:SF1">
    <property type="entry name" value="S-LAYER PROTEIN"/>
    <property type="match status" value="1"/>
</dbReference>
<dbReference type="EMBL" id="JBHTMK010000051">
    <property type="protein sequence ID" value="MFD1371211.1"/>
    <property type="molecule type" value="Genomic_DNA"/>
</dbReference>
<keyword evidence="2" id="KW-0964">Secreted</keyword>
<proteinExistence type="predicted"/>
<evidence type="ECO:0000313" key="6">
    <source>
        <dbReference type="Proteomes" id="UP001597183"/>
    </source>
</evidence>
<dbReference type="Gene3D" id="2.150.10.10">
    <property type="entry name" value="Serralysin-like metalloprotease, C-terminal"/>
    <property type="match status" value="3"/>
</dbReference>
<dbReference type="InterPro" id="IPR018511">
    <property type="entry name" value="Hemolysin-typ_Ca-bd_CS"/>
</dbReference>
<dbReference type="PANTHER" id="PTHR38340">
    <property type="entry name" value="S-LAYER PROTEIN"/>
    <property type="match status" value="1"/>
</dbReference>
<feature type="chain" id="PRO_5046322464" evidence="4">
    <location>
        <begin position="30"/>
        <end position="360"/>
    </location>
</feature>
<sequence>MSRPHWRRHAALTLLTAVSTTMIASPADAATTRVASVVDGTKVQYKAAAGKQNSVLLTRSGNTITIDDRVAITAGKGCKAVKGDKTKVRCTTAKPPTRVRVYTYDRNDTVVNRTGLGMTANGGTGNDKIYGGPGADLLYGDTGADQLFGNGGRDYLNGDEGNDRLWGGDGDDNLSGDRGNDALAGGNGHDSLFGMDGNDREYGGAGADKFWQTYDPDLPDADLFVGGPDEDEVVYIARERAVAADNDGVKGDDGGRGEGDTISTDVENLQGGDGNDWLAGNSARNVLYGSRGDDVLVGGGGNDALIGNEGRDRLWGGAGDDGLSGGPDGTASDRLDGGANGTDGDLCERATNDVLTNCER</sequence>
<feature type="signal peptide" evidence="4">
    <location>
        <begin position="1"/>
        <end position="29"/>
    </location>
</feature>
<accession>A0ABW4ALY1</accession>
<dbReference type="PRINTS" id="PR00313">
    <property type="entry name" value="CABNDNGRPT"/>
</dbReference>
<comment type="subcellular location">
    <subcellularLocation>
        <location evidence="1">Secreted</location>
    </subcellularLocation>
</comment>
<dbReference type="InterPro" id="IPR050557">
    <property type="entry name" value="RTX_toxin/Mannuronan_C5-epim"/>
</dbReference>
<protein>
    <submittedName>
        <fullName evidence="5">Calcium-binding protein</fullName>
    </submittedName>
</protein>
<evidence type="ECO:0000256" key="3">
    <source>
        <dbReference type="SAM" id="MobiDB-lite"/>
    </source>
</evidence>
<dbReference type="InterPro" id="IPR001343">
    <property type="entry name" value="Hemolysn_Ca-bd"/>
</dbReference>
<keyword evidence="6" id="KW-1185">Reference proteome</keyword>
<dbReference type="RefSeq" id="WP_317789697.1">
    <property type="nucleotide sequence ID" value="NZ_AP028461.1"/>
</dbReference>
<organism evidence="5 6">
    <name type="scientific">Actinoplanes sichuanensis</name>
    <dbReference type="NCBI Taxonomy" id="512349"/>
    <lineage>
        <taxon>Bacteria</taxon>
        <taxon>Bacillati</taxon>
        <taxon>Actinomycetota</taxon>
        <taxon>Actinomycetes</taxon>
        <taxon>Micromonosporales</taxon>
        <taxon>Micromonosporaceae</taxon>
        <taxon>Actinoplanes</taxon>
    </lineage>
</organism>
<dbReference type="Pfam" id="PF00353">
    <property type="entry name" value="HemolysinCabind"/>
    <property type="match status" value="3"/>
</dbReference>